<dbReference type="Pfam" id="PF00753">
    <property type="entry name" value="Lactamase_B"/>
    <property type="match status" value="1"/>
</dbReference>
<evidence type="ECO:0000313" key="8">
    <source>
        <dbReference type="Proteomes" id="UP001301769"/>
    </source>
</evidence>
<dbReference type="PANTHER" id="PTHR42978">
    <property type="entry name" value="QUORUM-QUENCHING LACTONASE YTNP-RELATED-RELATED"/>
    <property type="match status" value="1"/>
</dbReference>
<evidence type="ECO:0000259" key="6">
    <source>
        <dbReference type="Pfam" id="PF00753"/>
    </source>
</evidence>
<evidence type="ECO:0000256" key="5">
    <source>
        <dbReference type="SAM" id="SignalP"/>
    </source>
</evidence>
<dbReference type="GO" id="GO:0016787">
    <property type="term" value="F:hydrolase activity"/>
    <property type="evidence" value="ECO:0007669"/>
    <property type="project" value="UniProtKB-KW"/>
</dbReference>
<feature type="chain" id="PRO_5042899915" evidence="5">
    <location>
        <begin position="24"/>
        <end position="415"/>
    </location>
</feature>
<name>A0AAN6YD76_9PEZI</name>
<dbReference type="GO" id="GO:0046872">
    <property type="term" value="F:metal ion binding"/>
    <property type="evidence" value="ECO:0007669"/>
    <property type="project" value="UniProtKB-KW"/>
</dbReference>
<proteinExistence type="inferred from homology"/>
<protein>
    <submittedName>
        <fullName evidence="7">Beta-lactamase-like protein</fullName>
    </submittedName>
</protein>
<keyword evidence="4" id="KW-0862">Zinc</keyword>
<dbReference type="AlphaFoldDB" id="A0AAN6YD76"/>
<keyword evidence="3" id="KW-0378">Hydrolase</keyword>
<feature type="domain" description="Metallo-beta-lactamase" evidence="6">
    <location>
        <begin position="86"/>
        <end position="246"/>
    </location>
</feature>
<evidence type="ECO:0000313" key="7">
    <source>
        <dbReference type="EMBL" id="KAK4216446.1"/>
    </source>
</evidence>
<organism evidence="7 8">
    <name type="scientific">Rhypophila decipiens</name>
    <dbReference type="NCBI Taxonomy" id="261697"/>
    <lineage>
        <taxon>Eukaryota</taxon>
        <taxon>Fungi</taxon>
        <taxon>Dikarya</taxon>
        <taxon>Ascomycota</taxon>
        <taxon>Pezizomycotina</taxon>
        <taxon>Sordariomycetes</taxon>
        <taxon>Sordariomycetidae</taxon>
        <taxon>Sordariales</taxon>
        <taxon>Naviculisporaceae</taxon>
        <taxon>Rhypophila</taxon>
    </lineage>
</organism>
<dbReference type="InterPro" id="IPR036866">
    <property type="entry name" value="RibonucZ/Hydroxyglut_hydro"/>
</dbReference>
<evidence type="ECO:0000256" key="1">
    <source>
        <dbReference type="ARBA" id="ARBA00007749"/>
    </source>
</evidence>
<evidence type="ECO:0000256" key="3">
    <source>
        <dbReference type="ARBA" id="ARBA00022801"/>
    </source>
</evidence>
<dbReference type="PANTHER" id="PTHR42978:SF5">
    <property type="entry name" value="METALLO-BETA-LACTAMASE DOMAIN-CONTAINING PROTEIN"/>
    <property type="match status" value="1"/>
</dbReference>
<reference evidence="7" key="1">
    <citation type="journal article" date="2023" name="Mol. Phylogenet. Evol.">
        <title>Genome-scale phylogeny and comparative genomics of the fungal order Sordariales.</title>
        <authorList>
            <person name="Hensen N."/>
            <person name="Bonometti L."/>
            <person name="Westerberg I."/>
            <person name="Brannstrom I.O."/>
            <person name="Guillou S."/>
            <person name="Cros-Aarteil S."/>
            <person name="Calhoun S."/>
            <person name="Haridas S."/>
            <person name="Kuo A."/>
            <person name="Mondo S."/>
            <person name="Pangilinan J."/>
            <person name="Riley R."/>
            <person name="LaButti K."/>
            <person name="Andreopoulos B."/>
            <person name="Lipzen A."/>
            <person name="Chen C."/>
            <person name="Yan M."/>
            <person name="Daum C."/>
            <person name="Ng V."/>
            <person name="Clum A."/>
            <person name="Steindorff A."/>
            <person name="Ohm R.A."/>
            <person name="Martin F."/>
            <person name="Silar P."/>
            <person name="Natvig D.O."/>
            <person name="Lalanne C."/>
            <person name="Gautier V."/>
            <person name="Ament-Velasquez S.L."/>
            <person name="Kruys A."/>
            <person name="Hutchinson M.I."/>
            <person name="Powell A.J."/>
            <person name="Barry K."/>
            <person name="Miller A.N."/>
            <person name="Grigoriev I.V."/>
            <person name="Debuchy R."/>
            <person name="Gladieux P."/>
            <person name="Hiltunen Thoren M."/>
            <person name="Johannesson H."/>
        </authorList>
    </citation>
    <scope>NUCLEOTIDE SEQUENCE</scope>
    <source>
        <strain evidence="7">PSN293</strain>
    </source>
</reference>
<dbReference type="Gene3D" id="3.60.15.10">
    <property type="entry name" value="Ribonuclease Z/Hydroxyacylglutathione hydrolase-like"/>
    <property type="match status" value="1"/>
</dbReference>
<feature type="signal peptide" evidence="5">
    <location>
        <begin position="1"/>
        <end position="23"/>
    </location>
</feature>
<evidence type="ECO:0000256" key="2">
    <source>
        <dbReference type="ARBA" id="ARBA00022723"/>
    </source>
</evidence>
<gene>
    <name evidence="7" type="ORF">QBC37DRAFT_416762</name>
</gene>
<dbReference type="Proteomes" id="UP001301769">
    <property type="component" value="Unassembled WGS sequence"/>
</dbReference>
<comment type="similarity">
    <text evidence="1">Belongs to the metallo-beta-lactamase superfamily.</text>
</comment>
<dbReference type="SUPFAM" id="SSF56281">
    <property type="entry name" value="Metallo-hydrolase/oxidoreductase"/>
    <property type="match status" value="1"/>
</dbReference>
<reference evidence="7" key="2">
    <citation type="submission" date="2023-05" db="EMBL/GenBank/DDBJ databases">
        <authorList>
            <consortium name="Lawrence Berkeley National Laboratory"/>
            <person name="Steindorff A."/>
            <person name="Hensen N."/>
            <person name="Bonometti L."/>
            <person name="Westerberg I."/>
            <person name="Brannstrom I.O."/>
            <person name="Guillou S."/>
            <person name="Cros-Aarteil S."/>
            <person name="Calhoun S."/>
            <person name="Haridas S."/>
            <person name="Kuo A."/>
            <person name="Mondo S."/>
            <person name="Pangilinan J."/>
            <person name="Riley R."/>
            <person name="Labutti K."/>
            <person name="Andreopoulos B."/>
            <person name="Lipzen A."/>
            <person name="Chen C."/>
            <person name="Yanf M."/>
            <person name="Daum C."/>
            <person name="Ng V."/>
            <person name="Clum A."/>
            <person name="Ohm R."/>
            <person name="Martin F."/>
            <person name="Silar P."/>
            <person name="Natvig D."/>
            <person name="Lalanne C."/>
            <person name="Gautier V."/>
            <person name="Ament-Velasquez S.L."/>
            <person name="Kruys A."/>
            <person name="Hutchinson M.I."/>
            <person name="Powell A.J."/>
            <person name="Barry K."/>
            <person name="Miller A.N."/>
            <person name="Grigoriev I.V."/>
            <person name="Debuchy R."/>
            <person name="Gladieux P."/>
            <person name="Thoren M.H."/>
            <person name="Johannesson H."/>
        </authorList>
    </citation>
    <scope>NUCLEOTIDE SEQUENCE</scope>
    <source>
        <strain evidence="7">PSN293</strain>
    </source>
</reference>
<dbReference type="CDD" id="cd07730">
    <property type="entry name" value="metallo-hydrolase-like_MBL-fold"/>
    <property type="match status" value="1"/>
</dbReference>
<keyword evidence="8" id="KW-1185">Reference proteome</keyword>
<accession>A0AAN6YD76</accession>
<dbReference type="InterPro" id="IPR001279">
    <property type="entry name" value="Metallo-B-lactamas"/>
</dbReference>
<evidence type="ECO:0000256" key="4">
    <source>
        <dbReference type="ARBA" id="ARBA00022833"/>
    </source>
</evidence>
<sequence length="415" mass="46396">MSPTTKSFFISLLLNLLIQPFDAWACGEHHHHPHDNEAPTKRLFDIPKGSSARVSIIDSTARLRGSRPSDLLTPYIPGFDNFSHPSPSWSFLVENSKGDKRALFDLGGPPNFTESYSPAIQRVIQTAPWTFSVDKHVVDILRENRVNPASIGSIVWSHSHFDHIGDPSTFPHSTDLVVGPGWKAAFLPAYPTDPDSPVKDAYWQGRNLVEIDFTKKPLKIGAFSALDFFGDGSFYLLDAPGHSVGHMTALARTTSKRKDRDDQDTFIYMGGDLVHHASEIRPSKLVPFPRNAEHKYPCRPTKPKTKPPTRCPGTEAFRALNVELGRDPDGPTTDPTLFVNFTQAKQSIEKTQAADASENVFVIWAHYAEIEGTVDLFPKFANDWKKKGWRDKVFWSYLMDLAPAATNVSLLEKKC</sequence>
<keyword evidence="2" id="KW-0479">Metal-binding</keyword>
<keyword evidence="5" id="KW-0732">Signal</keyword>
<dbReference type="EMBL" id="MU858068">
    <property type="protein sequence ID" value="KAK4216446.1"/>
    <property type="molecule type" value="Genomic_DNA"/>
</dbReference>
<dbReference type="InterPro" id="IPR051013">
    <property type="entry name" value="MBL_superfamily_lactonases"/>
</dbReference>
<comment type="caution">
    <text evidence="7">The sequence shown here is derived from an EMBL/GenBank/DDBJ whole genome shotgun (WGS) entry which is preliminary data.</text>
</comment>